<dbReference type="PANTHER" id="PTHR37220:SF1">
    <property type="entry name" value="O-FUCOSYLTRANSFERASE 23"/>
    <property type="match status" value="1"/>
</dbReference>
<name>A0A7J8MYK6_9ROSI</name>
<feature type="non-terminal residue" evidence="1">
    <location>
        <position position="270"/>
    </location>
</feature>
<keyword evidence="2" id="KW-1185">Reference proteome</keyword>
<dbReference type="Proteomes" id="UP000593572">
    <property type="component" value="Unassembled WGS sequence"/>
</dbReference>
<dbReference type="PANTHER" id="PTHR37220">
    <property type="entry name" value="O-FUCOSYLTRANSFERASE 23"/>
    <property type="match status" value="1"/>
</dbReference>
<comment type="caution">
    <text evidence="1">The sequence shown here is derived from an EMBL/GenBank/DDBJ whole genome shotgun (WGS) entry which is preliminary data.</text>
</comment>
<dbReference type="GO" id="GO:0006004">
    <property type="term" value="P:fucose metabolic process"/>
    <property type="evidence" value="ECO:0007669"/>
    <property type="project" value="UniProtKB-KW"/>
</dbReference>
<feature type="non-terminal residue" evidence="1">
    <location>
        <position position="1"/>
    </location>
</feature>
<dbReference type="GO" id="GO:0009875">
    <property type="term" value="P:pollen-pistil interaction"/>
    <property type="evidence" value="ECO:0007669"/>
    <property type="project" value="InterPro"/>
</dbReference>
<dbReference type="Gene3D" id="3.40.50.11350">
    <property type="match status" value="1"/>
</dbReference>
<evidence type="ECO:0000313" key="2">
    <source>
        <dbReference type="Proteomes" id="UP000593572"/>
    </source>
</evidence>
<dbReference type="GO" id="GO:0016757">
    <property type="term" value="F:glycosyltransferase activity"/>
    <property type="evidence" value="ECO:0007669"/>
    <property type="project" value="UniProtKB-KW"/>
</dbReference>
<gene>
    <name evidence="1" type="ORF">Golob_003454</name>
</gene>
<proteinExistence type="predicted"/>
<accession>A0A7J8MYK6</accession>
<dbReference type="InterPro" id="IPR044982">
    <property type="entry name" value="AtOFT1-like"/>
</dbReference>
<evidence type="ECO:0000313" key="1">
    <source>
        <dbReference type="EMBL" id="MBA0569743.1"/>
    </source>
</evidence>
<evidence type="ECO:0008006" key="3">
    <source>
        <dbReference type="Google" id="ProtNLM"/>
    </source>
</evidence>
<protein>
    <recommendedName>
        <fullName evidence="3">O-fucosyltransferase family protein</fullName>
    </recommendedName>
</protein>
<sequence length="270" mass="31371">IRRHKFLEVTQLVWGLHNQKIAFVRACLTARMLNRTLLMPSLSASLFYKEINSLQPISFDKVFKFERFNTLYKGFVQLARYSDIKNRTGLKQNIINGPIDMHKVIRMVGKNPFLWHGDWPVKYYERFFECLMLVEDISKEADKVVSKIRQIRKKLRSEPGMGSSLRSAPYVAVYIRVQINWIIHCKKLEQRSGVSQICSSKQEIIERVGKIINLEAPIVVYLAIADNLINDSSLLSGWNKGLVLYEKKNLRVDGIFKKHPYPIQSAIDNE</sequence>
<reference evidence="1 2" key="1">
    <citation type="journal article" date="2019" name="Genome Biol. Evol.">
        <title>Insights into the evolution of the New World diploid cottons (Gossypium, subgenus Houzingenia) based on genome sequencing.</title>
        <authorList>
            <person name="Grover C.E."/>
            <person name="Arick M.A. 2nd"/>
            <person name="Thrash A."/>
            <person name="Conover J.L."/>
            <person name="Sanders W.S."/>
            <person name="Peterson D.G."/>
            <person name="Frelichowski J.E."/>
            <person name="Scheffler J.A."/>
            <person name="Scheffler B.E."/>
            <person name="Wendel J.F."/>
        </authorList>
    </citation>
    <scope>NUCLEOTIDE SEQUENCE [LARGE SCALE GENOMIC DNA]</scope>
    <source>
        <strain evidence="1">157</strain>
        <tissue evidence="1">Leaf</tissue>
    </source>
</reference>
<organism evidence="1 2">
    <name type="scientific">Gossypium lobatum</name>
    <dbReference type="NCBI Taxonomy" id="34289"/>
    <lineage>
        <taxon>Eukaryota</taxon>
        <taxon>Viridiplantae</taxon>
        <taxon>Streptophyta</taxon>
        <taxon>Embryophyta</taxon>
        <taxon>Tracheophyta</taxon>
        <taxon>Spermatophyta</taxon>
        <taxon>Magnoliopsida</taxon>
        <taxon>eudicotyledons</taxon>
        <taxon>Gunneridae</taxon>
        <taxon>Pentapetalae</taxon>
        <taxon>rosids</taxon>
        <taxon>malvids</taxon>
        <taxon>Malvales</taxon>
        <taxon>Malvaceae</taxon>
        <taxon>Malvoideae</taxon>
        <taxon>Gossypium</taxon>
    </lineage>
</organism>
<dbReference type="EMBL" id="JABEZX010000011">
    <property type="protein sequence ID" value="MBA0569743.1"/>
    <property type="molecule type" value="Genomic_DNA"/>
</dbReference>
<dbReference type="AlphaFoldDB" id="A0A7J8MYK6"/>